<dbReference type="PANTHER" id="PTHR42878:SF7">
    <property type="entry name" value="SENSOR HISTIDINE KINASE GLRK"/>
    <property type="match status" value="1"/>
</dbReference>
<dbReference type="InterPro" id="IPR003594">
    <property type="entry name" value="HATPase_dom"/>
</dbReference>
<evidence type="ECO:0000256" key="1">
    <source>
        <dbReference type="ARBA" id="ARBA00000085"/>
    </source>
</evidence>
<gene>
    <name evidence="13" type="ordered locus">Mpet_1205</name>
</gene>
<evidence type="ECO:0000313" key="13">
    <source>
        <dbReference type="EMBL" id="ADN35966.1"/>
    </source>
</evidence>
<dbReference type="GO" id="GO:0016020">
    <property type="term" value="C:membrane"/>
    <property type="evidence" value="ECO:0007669"/>
    <property type="project" value="UniProtKB-SubCell"/>
</dbReference>
<dbReference type="eggNOG" id="arCOG06192">
    <property type="taxonomic scope" value="Archaea"/>
</dbReference>
<evidence type="ECO:0000256" key="5">
    <source>
        <dbReference type="ARBA" id="ARBA00022692"/>
    </source>
</evidence>
<dbReference type="Pfam" id="PF02518">
    <property type="entry name" value="HATPase_c"/>
    <property type="match status" value="1"/>
</dbReference>
<dbReference type="CDD" id="cd00075">
    <property type="entry name" value="HATPase"/>
    <property type="match status" value="1"/>
</dbReference>
<dbReference type="RefSeq" id="WP_013329144.1">
    <property type="nucleotide sequence ID" value="NC_014507.1"/>
</dbReference>
<accession>E1RDL3</accession>
<proteinExistence type="predicted"/>
<evidence type="ECO:0000256" key="4">
    <source>
        <dbReference type="ARBA" id="ARBA00022679"/>
    </source>
</evidence>
<keyword evidence="14" id="KW-1185">Reference proteome</keyword>
<dbReference type="AlphaFoldDB" id="E1RDL3"/>
<evidence type="ECO:0000256" key="11">
    <source>
        <dbReference type="ARBA" id="ARBA00023136"/>
    </source>
</evidence>
<dbReference type="Proteomes" id="UP000006565">
    <property type="component" value="Chromosome"/>
</dbReference>
<evidence type="ECO:0000256" key="8">
    <source>
        <dbReference type="ARBA" id="ARBA00022840"/>
    </source>
</evidence>
<sequence length="377" mass="42918">MITNINEREEELALYDSLPVGICVINPEFQVLFWNRCLENWSGIKKDRIKGTDLRDKCEKLNNKHFQKRFELIFNGGPPDSFSSQLHKYLIPSKLHNGNMRIQHTTVVASKTDSPGKYNAIIICEDVSNLINEVQAFRHMKDTAIMELNERIKAENTLKIVNNKLNLMNSITRHDILNQLTVAIMSLNLLGIEDLIPADSKEYKSFKRIESALENIKQQINFTKDYQDMGVESPGWYDIGRIVERTGRAAFRDLAVTNELTGYEIYADPLFEKVIYTLFDNAVRHGKKVTGIYFSASEDNEGNLNIICKDNGIGIPEAEKEKIFDRGYGKNTGLGLFLSREILSITGISITEDGVYGEGARFLITVQKEMYRTAESL</sequence>
<keyword evidence="7 13" id="KW-0418">Kinase</keyword>
<dbReference type="GO" id="GO:0030295">
    <property type="term" value="F:protein kinase activator activity"/>
    <property type="evidence" value="ECO:0007669"/>
    <property type="project" value="TreeGrafter"/>
</dbReference>
<dbReference type="PROSITE" id="PS50109">
    <property type="entry name" value="HIS_KIN"/>
    <property type="match status" value="1"/>
</dbReference>
<dbReference type="InterPro" id="IPR005467">
    <property type="entry name" value="His_kinase_dom"/>
</dbReference>
<organism evidence="13 14">
    <name type="scientific">Methanolacinia petrolearia (strain DSM 11571 / OCM 486 / SEBR 4847)</name>
    <name type="common">Methanoplanus petrolearius</name>
    <dbReference type="NCBI Taxonomy" id="679926"/>
    <lineage>
        <taxon>Archaea</taxon>
        <taxon>Methanobacteriati</taxon>
        <taxon>Methanobacteriota</taxon>
        <taxon>Stenosarchaea group</taxon>
        <taxon>Methanomicrobia</taxon>
        <taxon>Methanomicrobiales</taxon>
        <taxon>Methanomicrobiaceae</taxon>
        <taxon>Methanolacinia</taxon>
    </lineage>
</organism>
<dbReference type="InterPro" id="IPR035965">
    <property type="entry name" value="PAS-like_dom_sf"/>
</dbReference>
<evidence type="ECO:0000256" key="9">
    <source>
        <dbReference type="ARBA" id="ARBA00022989"/>
    </source>
</evidence>
<comment type="subcellular location">
    <subcellularLocation>
        <location evidence="2">Membrane</location>
        <topology evidence="2">Multi-pass membrane protein</topology>
    </subcellularLocation>
</comment>
<keyword evidence="8" id="KW-0067">ATP-binding</keyword>
<evidence type="ECO:0000256" key="3">
    <source>
        <dbReference type="ARBA" id="ARBA00012438"/>
    </source>
</evidence>
<dbReference type="InterPro" id="IPR050351">
    <property type="entry name" value="BphY/WalK/GraS-like"/>
</dbReference>
<name>E1RDL3_METP4</name>
<dbReference type="eggNOG" id="arCOG06193">
    <property type="taxonomic scope" value="Archaea"/>
</dbReference>
<evidence type="ECO:0000256" key="10">
    <source>
        <dbReference type="ARBA" id="ARBA00023012"/>
    </source>
</evidence>
<protein>
    <recommendedName>
        <fullName evidence="3">histidine kinase</fullName>
        <ecNumber evidence="3">2.7.13.3</ecNumber>
    </recommendedName>
</protein>
<evidence type="ECO:0000256" key="6">
    <source>
        <dbReference type="ARBA" id="ARBA00022741"/>
    </source>
</evidence>
<dbReference type="KEGG" id="mpi:Mpet_1205"/>
<dbReference type="Gene3D" id="3.30.565.10">
    <property type="entry name" value="Histidine kinase-like ATPase, C-terminal domain"/>
    <property type="match status" value="1"/>
</dbReference>
<dbReference type="GO" id="GO:0007234">
    <property type="term" value="P:osmosensory signaling via phosphorelay pathway"/>
    <property type="evidence" value="ECO:0007669"/>
    <property type="project" value="TreeGrafter"/>
</dbReference>
<keyword evidence="4" id="KW-0808">Transferase</keyword>
<evidence type="ECO:0000259" key="12">
    <source>
        <dbReference type="PROSITE" id="PS50109"/>
    </source>
</evidence>
<feature type="domain" description="Histidine kinase" evidence="12">
    <location>
        <begin position="271"/>
        <end position="370"/>
    </location>
</feature>
<dbReference type="InterPro" id="IPR036890">
    <property type="entry name" value="HATPase_C_sf"/>
</dbReference>
<keyword evidence="5" id="KW-0812">Transmembrane</keyword>
<dbReference type="GeneID" id="25394989"/>
<dbReference type="HOGENOM" id="CLU_000445_114_58_2"/>
<dbReference type="Gene3D" id="3.30.450.20">
    <property type="entry name" value="PAS domain"/>
    <property type="match status" value="1"/>
</dbReference>
<dbReference type="SUPFAM" id="SSF55874">
    <property type="entry name" value="ATPase domain of HSP90 chaperone/DNA topoisomerase II/histidine kinase"/>
    <property type="match status" value="1"/>
</dbReference>
<keyword evidence="6" id="KW-0547">Nucleotide-binding</keyword>
<dbReference type="STRING" id="679926.Mpet_1205"/>
<dbReference type="GO" id="GO:0004673">
    <property type="term" value="F:protein histidine kinase activity"/>
    <property type="evidence" value="ECO:0007669"/>
    <property type="project" value="UniProtKB-EC"/>
</dbReference>
<dbReference type="GO" id="GO:0005524">
    <property type="term" value="F:ATP binding"/>
    <property type="evidence" value="ECO:0007669"/>
    <property type="project" value="UniProtKB-KW"/>
</dbReference>
<comment type="catalytic activity">
    <reaction evidence="1">
        <text>ATP + protein L-histidine = ADP + protein N-phospho-L-histidine.</text>
        <dbReference type="EC" id="2.7.13.3"/>
    </reaction>
</comment>
<evidence type="ECO:0000256" key="7">
    <source>
        <dbReference type="ARBA" id="ARBA00022777"/>
    </source>
</evidence>
<keyword evidence="10" id="KW-0902">Two-component regulatory system</keyword>
<dbReference type="InterPro" id="IPR000014">
    <property type="entry name" value="PAS"/>
</dbReference>
<dbReference type="GO" id="GO:0000156">
    <property type="term" value="F:phosphorelay response regulator activity"/>
    <property type="evidence" value="ECO:0007669"/>
    <property type="project" value="TreeGrafter"/>
</dbReference>
<dbReference type="OrthoDB" id="8127at2157"/>
<dbReference type="NCBIfam" id="TIGR00229">
    <property type="entry name" value="sensory_box"/>
    <property type="match status" value="1"/>
</dbReference>
<keyword evidence="11" id="KW-0472">Membrane</keyword>
<dbReference type="EMBL" id="CP002117">
    <property type="protein sequence ID" value="ADN35966.1"/>
    <property type="molecule type" value="Genomic_DNA"/>
</dbReference>
<dbReference type="SMART" id="SM00387">
    <property type="entry name" value="HATPase_c"/>
    <property type="match status" value="1"/>
</dbReference>
<dbReference type="SUPFAM" id="SSF55785">
    <property type="entry name" value="PYP-like sensor domain (PAS domain)"/>
    <property type="match status" value="1"/>
</dbReference>
<reference evidence="13 14" key="1">
    <citation type="journal article" date="2010" name="Stand. Genomic Sci.">
        <title>Complete genome sequence of Methanoplanus petrolearius type strain (SEBR 4847).</title>
        <authorList>
            <person name="Brambilla E."/>
            <person name="Djao O.D."/>
            <person name="Daligault H."/>
            <person name="Lapidus A."/>
            <person name="Lucas S."/>
            <person name="Hammon N."/>
            <person name="Nolan M."/>
            <person name="Tice H."/>
            <person name="Cheng J.F."/>
            <person name="Han C."/>
            <person name="Tapia R."/>
            <person name="Goodwin L."/>
            <person name="Pitluck S."/>
            <person name="Liolios K."/>
            <person name="Ivanova N."/>
            <person name="Mavromatis K."/>
            <person name="Mikhailova N."/>
            <person name="Pati A."/>
            <person name="Chen A."/>
            <person name="Palaniappan K."/>
            <person name="Land M."/>
            <person name="Hauser L."/>
            <person name="Chang Y.J."/>
            <person name="Jeffries C.D."/>
            <person name="Rohde M."/>
            <person name="Spring S."/>
            <person name="Sikorski J."/>
            <person name="Goker M."/>
            <person name="Woyke T."/>
            <person name="Bristow J."/>
            <person name="Eisen J.A."/>
            <person name="Markowitz V."/>
            <person name="Hugenholtz P."/>
            <person name="Kyrpides N.C."/>
            <person name="Klenk H.P."/>
        </authorList>
    </citation>
    <scope>NUCLEOTIDE SEQUENCE [LARGE SCALE GENOMIC DNA]</scope>
    <source>
        <strain evidence="14">DSM 11571 / OCM 486 / SEBR 4847</strain>
    </source>
</reference>
<evidence type="ECO:0000256" key="2">
    <source>
        <dbReference type="ARBA" id="ARBA00004141"/>
    </source>
</evidence>
<evidence type="ECO:0000313" key="14">
    <source>
        <dbReference type="Proteomes" id="UP000006565"/>
    </source>
</evidence>
<dbReference type="PANTHER" id="PTHR42878">
    <property type="entry name" value="TWO-COMPONENT HISTIDINE KINASE"/>
    <property type="match status" value="1"/>
</dbReference>
<dbReference type="EC" id="2.7.13.3" evidence="3"/>
<keyword evidence="9" id="KW-1133">Transmembrane helix</keyword>